<gene>
    <name evidence="1" type="ORF">Celaphus_00018007</name>
</gene>
<comment type="caution">
    <text evidence="1">The sequence shown here is derived from an EMBL/GenBank/DDBJ whole genome shotgun (WGS) entry which is preliminary data.</text>
</comment>
<evidence type="ECO:0000313" key="2">
    <source>
        <dbReference type="Proteomes" id="UP000242450"/>
    </source>
</evidence>
<keyword evidence="2" id="KW-1185">Reference proteome</keyword>
<organism evidence="1 2">
    <name type="scientific">Cervus elaphus hippelaphus</name>
    <name type="common">European red deer</name>
    <dbReference type="NCBI Taxonomy" id="46360"/>
    <lineage>
        <taxon>Eukaryota</taxon>
        <taxon>Metazoa</taxon>
        <taxon>Chordata</taxon>
        <taxon>Craniata</taxon>
        <taxon>Vertebrata</taxon>
        <taxon>Euteleostomi</taxon>
        <taxon>Mammalia</taxon>
        <taxon>Eutheria</taxon>
        <taxon>Laurasiatheria</taxon>
        <taxon>Artiodactyla</taxon>
        <taxon>Ruminantia</taxon>
        <taxon>Pecora</taxon>
        <taxon>Cervidae</taxon>
        <taxon>Cervinae</taxon>
        <taxon>Cervus</taxon>
    </lineage>
</organism>
<dbReference type="EMBL" id="MKHE01000025">
    <property type="protein sequence ID" value="OWK02301.1"/>
    <property type="molecule type" value="Genomic_DNA"/>
</dbReference>
<evidence type="ECO:0000313" key="1">
    <source>
        <dbReference type="EMBL" id="OWK02301.1"/>
    </source>
</evidence>
<name>A0A212C8I7_CEREH</name>
<dbReference type="OrthoDB" id="270417at2759"/>
<reference evidence="1 2" key="1">
    <citation type="journal article" date="2018" name="Mol. Genet. Genomics">
        <title>The red deer Cervus elaphus genome CerEla1.0: sequencing, annotating, genes, and chromosomes.</title>
        <authorList>
            <person name="Bana N.A."/>
            <person name="Nyiri A."/>
            <person name="Nagy J."/>
            <person name="Frank K."/>
            <person name="Nagy T."/>
            <person name="Steger V."/>
            <person name="Schiller M."/>
            <person name="Lakatos P."/>
            <person name="Sugar L."/>
            <person name="Horn P."/>
            <person name="Barta E."/>
            <person name="Orosz L."/>
        </authorList>
    </citation>
    <scope>NUCLEOTIDE SEQUENCE [LARGE SCALE GENOMIC DNA]</scope>
    <source>
        <strain evidence="1">Hungarian</strain>
    </source>
</reference>
<sequence>MVPVKDRIIQVTFNADVHAICILGKPHKVNKVNVEILQLSKDVAGYMPAQADFIEQLDNYAKCFPNSFAPEPAL</sequence>
<accession>A0A212C8I7</accession>
<dbReference type="AlphaFoldDB" id="A0A212C8I7"/>
<protein>
    <submittedName>
        <fullName evidence="1">Uncharacterized protein</fullName>
    </submittedName>
</protein>
<dbReference type="Proteomes" id="UP000242450">
    <property type="component" value="Chromosome 25"/>
</dbReference>
<proteinExistence type="predicted"/>